<dbReference type="Proteomes" id="UP000215335">
    <property type="component" value="Unassembled WGS sequence"/>
</dbReference>
<accession>A0A232ELP6</accession>
<feature type="non-terminal residue" evidence="2">
    <location>
        <position position="1"/>
    </location>
</feature>
<proteinExistence type="predicted"/>
<feature type="compositionally biased region" description="Basic and acidic residues" evidence="1">
    <location>
        <begin position="41"/>
        <end position="56"/>
    </location>
</feature>
<protein>
    <submittedName>
        <fullName evidence="2">Uncharacterized protein</fullName>
    </submittedName>
</protein>
<reference evidence="2 3" key="1">
    <citation type="journal article" date="2017" name="Curr. Biol.">
        <title>The Evolution of Venom by Co-option of Single-Copy Genes.</title>
        <authorList>
            <person name="Martinson E.O."/>
            <person name="Mrinalini"/>
            <person name="Kelkar Y.D."/>
            <person name="Chang C.H."/>
            <person name="Werren J.H."/>
        </authorList>
    </citation>
    <scope>NUCLEOTIDE SEQUENCE [LARGE SCALE GENOMIC DNA]</scope>
    <source>
        <strain evidence="2 3">Alberta</strain>
        <tissue evidence="2">Whole body</tissue>
    </source>
</reference>
<organism evidence="2 3">
    <name type="scientific">Trichomalopsis sarcophagae</name>
    <dbReference type="NCBI Taxonomy" id="543379"/>
    <lineage>
        <taxon>Eukaryota</taxon>
        <taxon>Metazoa</taxon>
        <taxon>Ecdysozoa</taxon>
        <taxon>Arthropoda</taxon>
        <taxon>Hexapoda</taxon>
        <taxon>Insecta</taxon>
        <taxon>Pterygota</taxon>
        <taxon>Neoptera</taxon>
        <taxon>Endopterygota</taxon>
        <taxon>Hymenoptera</taxon>
        <taxon>Apocrita</taxon>
        <taxon>Proctotrupomorpha</taxon>
        <taxon>Chalcidoidea</taxon>
        <taxon>Pteromalidae</taxon>
        <taxon>Pteromalinae</taxon>
        <taxon>Trichomalopsis</taxon>
    </lineage>
</organism>
<evidence type="ECO:0000256" key="1">
    <source>
        <dbReference type="SAM" id="MobiDB-lite"/>
    </source>
</evidence>
<feature type="region of interest" description="Disordered" evidence="1">
    <location>
        <begin position="1"/>
        <end position="56"/>
    </location>
</feature>
<comment type="caution">
    <text evidence="2">The sequence shown here is derived from an EMBL/GenBank/DDBJ whole genome shotgun (WGS) entry which is preliminary data.</text>
</comment>
<name>A0A232ELP6_9HYME</name>
<keyword evidence="3" id="KW-1185">Reference proteome</keyword>
<sequence length="88" mass="9991">EIGGQQHSRAKSTQARSPPALRRTFSPVQPPTRTLSQDIKTPSRREKPRGNAPERESYFFNLQSNKRKTVVHLSKSCLLSIQFVSITE</sequence>
<dbReference type="EMBL" id="NNAY01003528">
    <property type="protein sequence ID" value="OXU19251.1"/>
    <property type="molecule type" value="Genomic_DNA"/>
</dbReference>
<evidence type="ECO:0000313" key="3">
    <source>
        <dbReference type="Proteomes" id="UP000215335"/>
    </source>
</evidence>
<evidence type="ECO:0000313" key="2">
    <source>
        <dbReference type="EMBL" id="OXU19251.1"/>
    </source>
</evidence>
<feature type="compositionally biased region" description="Polar residues" evidence="1">
    <location>
        <begin position="1"/>
        <end position="16"/>
    </location>
</feature>
<gene>
    <name evidence="2" type="ORF">TSAR_014025</name>
</gene>
<feature type="compositionally biased region" description="Polar residues" evidence="1">
    <location>
        <begin position="31"/>
        <end position="40"/>
    </location>
</feature>
<dbReference type="AlphaFoldDB" id="A0A232ELP6"/>